<feature type="compositionally biased region" description="Low complexity" evidence="1">
    <location>
        <begin position="8"/>
        <end position="18"/>
    </location>
</feature>
<feature type="compositionally biased region" description="Polar residues" evidence="1">
    <location>
        <begin position="92"/>
        <end position="106"/>
    </location>
</feature>
<gene>
    <name evidence="2" type="ORF">GCM10010226_30870</name>
</gene>
<proteinExistence type="predicted"/>
<dbReference type="Proteomes" id="UP000646776">
    <property type="component" value="Unassembled WGS sequence"/>
</dbReference>
<name>A0A918LUH7_9ACTN</name>
<protein>
    <submittedName>
        <fullName evidence="2">Uncharacterized protein</fullName>
    </submittedName>
</protein>
<reference evidence="2" key="2">
    <citation type="submission" date="2020-09" db="EMBL/GenBank/DDBJ databases">
        <authorList>
            <person name="Sun Q."/>
            <person name="Ohkuma M."/>
        </authorList>
    </citation>
    <scope>NUCLEOTIDE SEQUENCE</scope>
    <source>
        <strain evidence="2">JCM 4125</strain>
    </source>
</reference>
<reference evidence="2" key="1">
    <citation type="journal article" date="2014" name="Int. J. Syst. Evol. Microbiol.">
        <title>Complete genome sequence of Corynebacterium casei LMG S-19264T (=DSM 44701T), isolated from a smear-ripened cheese.</title>
        <authorList>
            <consortium name="US DOE Joint Genome Institute (JGI-PGF)"/>
            <person name="Walter F."/>
            <person name="Albersmeier A."/>
            <person name="Kalinowski J."/>
            <person name="Ruckert C."/>
        </authorList>
    </citation>
    <scope>NUCLEOTIDE SEQUENCE</scope>
    <source>
        <strain evidence="2">JCM 4125</strain>
    </source>
</reference>
<feature type="region of interest" description="Disordered" evidence="1">
    <location>
        <begin position="85"/>
        <end position="106"/>
    </location>
</feature>
<organism evidence="2 3">
    <name type="scientific">Streptomyces phaeofaciens</name>
    <dbReference type="NCBI Taxonomy" id="68254"/>
    <lineage>
        <taxon>Bacteria</taxon>
        <taxon>Bacillati</taxon>
        <taxon>Actinomycetota</taxon>
        <taxon>Actinomycetes</taxon>
        <taxon>Kitasatosporales</taxon>
        <taxon>Streptomycetaceae</taxon>
        <taxon>Streptomyces</taxon>
    </lineage>
</organism>
<feature type="region of interest" description="Disordered" evidence="1">
    <location>
        <begin position="1"/>
        <end position="22"/>
    </location>
</feature>
<keyword evidence="3" id="KW-1185">Reference proteome</keyword>
<dbReference type="AlphaFoldDB" id="A0A918LUH7"/>
<sequence>MSTDRFTRAPPSTRATRTGISSTALSRLATGQLLVKDLRGPAGERGAAGVADVAGAASAAARASPPVRRREGEGFFGKTVLSVHGEIPAGPLSSSKRSLSTGVWPK</sequence>
<evidence type="ECO:0000313" key="2">
    <source>
        <dbReference type="EMBL" id="GGT51520.1"/>
    </source>
</evidence>
<comment type="caution">
    <text evidence="2">The sequence shown here is derived from an EMBL/GenBank/DDBJ whole genome shotgun (WGS) entry which is preliminary data.</text>
</comment>
<evidence type="ECO:0000313" key="3">
    <source>
        <dbReference type="Proteomes" id="UP000646776"/>
    </source>
</evidence>
<evidence type="ECO:0000256" key="1">
    <source>
        <dbReference type="SAM" id="MobiDB-lite"/>
    </source>
</evidence>
<dbReference type="EMBL" id="BMSA01000007">
    <property type="protein sequence ID" value="GGT51520.1"/>
    <property type="molecule type" value="Genomic_DNA"/>
</dbReference>
<accession>A0A918LUH7</accession>